<dbReference type="RefSeq" id="WP_116882784.1">
    <property type="nucleotide sequence ID" value="NZ_CABMMC010000020.1"/>
</dbReference>
<evidence type="ECO:0000256" key="1">
    <source>
        <dbReference type="SAM" id="Phobius"/>
    </source>
</evidence>
<dbReference type="GeneID" id="78294110"/>
<gene>
    <name evidence="2" type="ORF">C8D82_103126</name>
</gene>
<keyword evidence="1" id="KW-0472">Membrane</keyword>
<dbReference type="AlphaFoldDB" id="A0A2U1B9C2"/>
<protein>
    <submittedName>
        <fullName evidence="2">Uncharacterized protein</fullName>
    </submittedName>
</protein>
<reference evidence="2 3" key="1">
    <citation type="submission" date="2018-04" db="EMBL/GenBank/DDBJ databases">
        <title>Genomic Encyclopedia of Type Strains, Phase IV (KMG-IV): sequencing the most valuable type-strain genomes for metagenomic binning, comparative biology and taxonomic classification.</title>
        <authorList>
            <person name="Goeker M."/>
        </authorList>
    </citation>
    <scope>NUCLEOTIDE SEQUENCE [LARGE SCALE GENOMIC DNA]</scope>
    <source>
        <strain evidence="2 3">DSM 14823</strain>
    </source>
</reference>
<keyword evidence="1" id="KW-0812">Transmembrane</keyword>
<sequence>MGYDYTAEHIETLLDHCREVGILTAPGFWDAPVETLRGYYNGIGPDAWSSRLRRLTTFLLRPFELAALPHDYEYATAPRTYLAFTIANLRFAANAMLEAYHRHPVRLPLNREQIQEARRFAAMAGCGLLLATVCQLFGWQGYKNTKVEV</sequence>
<proteinExistence type="predicted"/>
<organism evidence="2 3">
    <name type="scientific">Victivallis vadensis</name>
    <dbReference type="NCBI Taxonomy" id="172901"/>
    <lineage>
        <taxon>Bacteria</taxon>
        <taxon>Pseudomonadati</taxon>
        <taxon>Lentisphaerota</taxon>
        <taxon>Lentisphaeria</taxon>
        <taxon>Victivallales</taxon>
        <taxon>Victivallaceae</taxon>
        <taxon>Victivallis</taxon>
    </lineage>
</organism>
<evidence type="ECO:0000313" key="3">
    <source>
        <dbReference type="Proteomes" id="UP000245959"/>
    </source>
</evidence>
<feature type="transmembrane region" description="Helical" evidence="1">
    <location>
        <begin position="120"/>
        <end position="139"/>
    </location>
</feature>
<accession>A0A2U1B9C2</accession>
<keyword evidence="1" id="KW-1133">Transmembrane helix</keyword>
<keyword evidence="3" id="KW-1185">Reference proteome</keyword>
<evidence type="ECO:0000313" key="2">
    <source>
        <dbReference type="EMBL" id="PVY45212.1"/>
    </source>
</evidence>
<name>A0A2U1B9C2_9BACT</name>
<dbReference type="EMBL" id="QEKH01000003">
    <property type="protein sequence ID" value="PVY45212.1"/>
    <property type="molecule type" value="Genomic_DNA"/>
</dbReference>
<dbReference type="Proteomes" id="UP000245959">
    <property type="component" value="Unassembled WGS sequence"/>
</dbReference>
<comment type="caution">
    <text evidence="2">The sequence shown here is derived from an EMBL/GenBank/DDBJ whole genome shotgun (WGS) entry which is preliminary data.</text>
</comment>